<dbReference type="SMART" id="SM00248">
    <property type="entry name" value="ANK"/>
    <property type="match status" value="8"/>
</dbReference>
<feature type="repeat" description="ANK" evidence="3">
    <location>
        <begin position="535"/>
        <end position="567"/>
    </location>
</feature>
<dbReference type="Pfam" id="PF00023">
    <property type="entry name" value="Ank"/>
    <property type="match status" value="1"/>
</dbReference>
<dbReference type="Proteomes" id="UP001363151">
    <property type="component" value="Unassembled WGS sequence"/>
</dbReference>
<evidence type="ECO:0000256" key="4">
    <source>
        <dbReference type="SAM" id="MobiDB-lite"/>
    </source>
</evidence>
<evidence type="ECO:0008006" key="8">
    <source>
        <dbReference type="Google" id="ProtNLM"/>
    </source>
</evidence>
<dbReference type="PANTHER" id="PTHR24123">
    <property type="entry name" value="ANKYRIN REPEAT-CONTAINING"/>
    <property type="match status" value="1"/>
</dbReference>
<dbReference type="PANTHER" id="PTHR24123:SF33">
    <property type="entry name" value="PROTEIN HOS4"/>
    <property type="match status" value="1"/>
</dbReference>
<reference evidence="6 7" key="1">
    <citation type="submission" date="2024-03" db="EMBL/GenBank/DDBJ databases">
        <title>Aureococcus anophagefferens CCMP1851 and Kratosvirus quantuckense: Draft genome of a second virus-susceptible host strain in the model system.</title>
        <authorList>
            <person name="Chase E."/>
            <person name="Truchon A.R."/>
            <person name="Schepens W."/>
            <person name="Wilhelm S.W."/>
        </authorList>
    </citation>
    <scope>NUCLEOTIDE SEQUENCE [LARGE SCALE GENOMIC DNA]</scope>
    <source>
        <strain evidence="6 7">CCMP1851</strain>
    </source>
</reference>
<proteinExistence type="predicted"/>
<dbReference type="EMBL" id="JBBJCI010000366">
    <property type="protein sequence ID" value="KAK7232784.1"/>
    <property type="molecule type" value="Genomic_DNA"/>
</dbReference>
<feature type="transmembrane region" description="Helical" evidence="5">
    <location>
        <begin position="1160"/>
        <end position="1181"/>
    </location>
</feature>
<dbReference type="InterPro" id="IPR051165">
    <property type="entry name" value="Multifunctional_ANK_Repeat"/>
</dbReference>
<keyword evidence="7" id="KW-1185">Reference proteome</keyword>
<dbReference type="Pfam" id="PF12796">
    <property type="entry name" value="Ank_2"/>
    <property type="match status" value="2"/>
</dbReference>
<protein>
    <recommendedName>
        <fullName evidence="8">Ion transport domain-containing protein</fullName>
    </recommendedName>
</protein>
<feature type="region of interest" description="Disordered" evidence="4">
    <location>
        <begin position="1"/>
        <end position="34"/>
    </location>
</feature>
<feature type="compositionally biased region" description="Basic and acidic residues" evidence="4">
    <location>
        <begin position="790"/>
        <end position="802"/>
    </location>
</feature>
<keyword evidence="1" id="KW-0677">Repeat</keyword>
<dbReference type="PROSITE" id="PS50297">
    <property type="entry name" value="ANK_REP_REGION"/>
    <property type="match status" value="2"/>
</dbReference>
<dbReference type="InterPro" id="IPR002110">
    <property type="entry name" value="Ankyrin_rpt"/>
</dbReference>
<sequence length="1218" mass="132453">MLAGSPARARVARVPDVEDAAPSRRAWRGTRGGPSAEDATAALLELSGIVHTCRVAPFGAPMPGKRGVYGRHDDRSLKIFRERVAIAIRGRATALVITEKMARLVDERRRESPHDALVDLNELPFPVVVLPESDNEFLRDEMPQWSNTRLDGWRDLEKRCAAAGGAEPKESSLVAREALAAAHRGHDFILDSFDDRGVDVLGARDDRGRTALMLAATYGRLGVVKKLRQLAQRAEDRGAGRRDRANERDMRGRTAVMHCVIRNRVDVLAALLGPAWRADPRSPDAAGLNPLKAAVKNGRNEAATVLLRHGAWVREDTAEPWAQDVYRFAVEKGLCDVVRELYEARAKLLSYSRYDGKGDVLDMDLGSAVGSPLLHAIRRRRHDVVDQLLRPYRDARGATFHLCNVDAKDGAGRRALHEAAILGDVGLVSRLMTHVQGWPTIWYGGEKRVSLNAQDDRGYSALMHAASLGYVKVVLALCDPLNRSGVAEDIDADLAEHATRRTALHLAAMCEIEQPKTIRSLCVHGKAEVSAKDKYGHTPLHLASDRKNVSIIRALLDHNADVDARDINGNTPLHSAARVGATGAVMVLLQSGSHVDTANKWGDTALHISLMRYHTKDQKLKLSTLGWLDEDQAYGETSLREKLSGFGHGTMRRLGDLAHGDLPAAFGGGRERRLSSVVEVADVAKKGNFEGVVEQLLNGNADLGRRNKHDLPAFSVPLQEHYFNIKKDDLEGVLHARHAAVFRSPASIGRAILRFLCAPFAGAPTNQHKTRVADAETPKEGETPPHALKRRDTFDDADSRSDHHGEAPYHLLFGNKRVQKAVGTVWLRKCFAGSVLMLAFYLVFVACLTTLATVVVTGSSGSSFASSAEFARGLRDAFAEDGFAARTAARKPAKGPHPFDGEALGFDQVTNADDLFHFLETTFAAALDAPAPERWSGDGQESIEVDGRDFLPGFGVLVGLPRLMQWRSRANLCDVPDRAEGMVAFCFREPSKPKGRRHWTAAAFGGSAPRGRCRAAPYGPGASDDDGAVPAAALRGYTWRSGRQLGRRGRSRALTYATYPAGGFAVDLRAPAANRSDVLASLAANDWFPPEGGGGIPYAESRVARVWPYLATGAGGGGGGGGDGAGDGGVVLWLEVACFVFACFFFVQEFDQAVKEKYSYLTNPWNIIDVVFFVLVAAYALTRVEQVHDVDGDDVDWNARDEVACPWTAPSRSRTATS</sequence>
<dbReference type="Gene3D" id="1.25.40.20">
    <property type="entry name" value="Ankyrin repeat-containing domain"/>
    <property type="match status" value="3"/>
</dbReference>
<evidence type="ECO:0000313" key="6">
    <source>
        <dbReference type="EMBL" id="KAK7232784.1"/>
    </source>
</evidence>
<dbReference type="PROSITE" id="PS50088">
    <property type="entry name" value="ANK_REPEAT"/>
    <property type="match status" value="2"/>
</dbReference>
<keyword evidence="5" id="KW-0812">Transmembrane</keyword>
<evidence type="ECO:0000256" key="5">
    <source>
        <dbReference type="SAM" id="Phobius"/>
    </source>
</evidence>
<keyword evidence="5" id="KW-1133">Transmembrane helix</keyword>
<dbReference type="SUPFAM" id="SSF48403">
    <property type="entry name" value="Ankyrin repeat"/>
    <property type="match status" value="1"/>
</dbReference>
<evidence type="ECO:0000313" key="7">
    <source>
        <dbReference type="Proteomes" id="UP001363151"/>
    </source>
</evidence>
<name>A0ABR1FL16_AURAN</name>
<evidence type="ECO:0000256" key="2">
    <source>
        <dbReference type="ARBA" id="ARBA00023043"/>
    </source>
</evidence>
<dbReference type="InterPro" id="IPR036770">
    <property type="entry name" value="Ankyrin_rpt-contain_sf"/>
</dbReference>
<feature type="region of interest" description="Disordered" evidence="4">
    <location>
        <begin position="767"/>
        <end position="802"/>
    </location>
</feature>
<keyword evidence="2 3" id="KW-0040">ANK repeat</keyword>
<feature type="transmembrane region" description="Helical" evidence="5">
    <location>
        <begin position="1130"/>
        <end position="1148"/>
    </location>
</feature>
<comment type="caution">
    <text evidence="6">The sequence shown here is derived from an EMBL/GenBank/DDBJ whole genome shotgun (WGS) entry which is preliminary data.</text>
</comment>
<feature type="repeat" description="ANK" evidence="3">
    <location>
        <begin position="568"/>
        <end position="600"/>
    </location>
</feature>
<organism evidence="6 7">
    <name type="scientific">Aureococcus anophagefferens</name>
    <name type="common">Harmful bloom alga</name>
    <dbReference type="NCBI Taxonomy" id="44056"/>
    <lineage>
        <taxon>Eukaryota</taxon>
        <taxon>Sar</taxon>
        <taxon>Stramenopiles</taxon>
        <taxon>Ochrophyta</taxon>
        <taxon>Pelagophyceae</taxon>
        <taxon>Pelagomonadales</taxon>
        <taxon>Pelagomonadaceae</taxon>
        <taxon>Aureococcus</taxon>
    </lineage>
</organism>
<gene>
    <name evidence="6" type="ORF">SO694_00037232</name>
</gene>
<accession>A0ABR1FL16</accession>
<feature type="compositionally biased region" description="Basic and acidic residues" evidence="4">
    <location>
        <begin position="771"/>
        <end position="783"/>
    </location>
</feature>
<evidence type="ECO:0000256" key="1">
    <source>
        <dbReference type="ARBA" id="ARBA00022737"/>
    </source>
</evidence>
<evidence type="ECO:0000256" key="3">
    <source>
        <dbReference type="PROSITE-ProRule" id="PRU00023"/>
    </source>
</evidence>
<keyword evidence="5" id="KW-0472">Membrane</keyword>